<evidence type="ECO:0000259" key="3">
    <source>
        <dbReference type="Pfam" id="PF07261"/>
    </source>
</evidence>
<dbReference type="Proteomes" id="UP001596483">
    <property type="component" value="Unassembled WGS sequence"/>
</dbReference>
<dbReference type="NCBIfam" id="TIGR01446">
    <property type="entry name" value="DnaD_dom"/>
    <property type="match status" value="1"/>
</dbReference>
<keyword evidence="5" id="KW-1185">Reference proteome</keyword>
<comment type="similarity">
    <text evidence="1">Belongs to the DnaB/DnaD family.</text>
</comment>
<accession>A0ABW2NB38</accession>
<comment type="caution">
    <text evidence="4">The sequence shown here is derived from an EMBL/GenBank/DDBJ whole genome shotgun (WGS) entry which is preliminary data.</text>
</comment>
<dbReference type="InterPro" id="IPR034829">
    <property type="entry name" value="DnaD-like_sf"/>
</dbReference>
<sequence length="300" mass="34973">MSGWIKLHRQIFDSDLWSDVVAFRLFTYLLMMAAHQDGIKINGIELKRGQYIRSYRNLAKDLGYVEKRGVKQHSISTIKRNVEKLVKSGRVNAIETDYGTLFTIVNYDKYQGSRDASEDKRNTQNEFYGTSSERQRNAIGTLSEQEQECKNLRMQEDISTTPTTGDGFVEAYNFINYQIVGLNDFQRQDLECWYDDFNQDKEVLMEAGRIAADRNRKNYGFIKGRLKEWADNKCNSIQDVRLYEQNKFSKQTNVRQFAPRNKQAVGGSLYDPSPETLERQRRAIENFNPQQITDDSDLPF</sequence>
<feature type="domain" description="DnaB/C C-terminal" evidence="3">
    <location>
        <begin position="180"/>
        <end position="244"/>
    </location>
</feature>
<evidence type="ECO:0000256" key="1">
    <source>
        <dbReference type="ARBA" id="ARBA00093462"/>
    </source>
</evidence>
<gene>
    <name evidence="4" type="ORF">ACFQQH_05120</name>
</gene>
<name>A0ABW2NB38_9BACL</name>
<dbReference type="Pfam" id="PF07261">
    <property type="entry name" value="DnaB_2"/>
    <property type="match status" value="1"/>
</dbReference>
<proteinExistence type="inferred from homology"/>
<feature type="compositionally biased region" description="Basic and acidic residues" evidence="2">
    <location>
        <begin position="113"/>
        <end position="123"/>
    </location>
</feature>
<reference evidence="5" key="1">
    <citation type="journal article" date="2019" name="Int. J. Syst. Evol. Microbiol.">
        <title>The Global Catalogue of Microorganisms (GCM) 10K type strain sequencing project: providing services to taxonomists for standard genome sequencing and annotation.</title>
        <authorList>
            <consortium name="The Broad Institute Genomics Platform"/>
            <consortium name="The Broad Institute Genome Sequencing Center for Infectious Disease"/>
            <person name="Wu L."/>
            <person name="Ma J."/>
        </authorList>
    </citation>
    <scope>NUCLEOTIDE SEQUENCE [LARGE SCALE GENOMIC DNA]</scope>
    <source>
        <strain evidence="5">JCM 4738</strain>
    </source>
</reference>
<organism evidence="4 5">
    <name type="scientific">Bhargavaea changchunensis</name>
    <dbReference type="NCBI Taxonomy" id="2134037"/>
    <lineage>
        <taxon>Bacteria</taxon>
        <taxon>Bacillati</taxon>
        <taxon>Bacillota</taxon>
        <taxon>Bacilli</taxon>
        <taxon>Bacillales</taxon>
        <taxon>Caryophanaceae</taxon>
        <taxon>Bhargavaea</taxon>
    </lineage>
</organism>
<evidence type="ECO:0000313" key="4">
    <source>
        <dbReference type="EMBL" id="MFC7364507.1"/>
    </source>
</evidence>
<evidence type="ECO:0000256" key="2">
    <source>
        <dbReference type="SAM" id="MobiDB-lite"/>
    </source>
</evidence>
<dbReference type="InterPro" id="IPR006343">
    <property type="entry name" value="DnaB/C_C"/>
</dbReference>
<feature type="compositionally biased region" description="Polar residues" evidence="2">
    <location>
        <begin position="124"/>
        <end position="138"/>
    </location>
</feature>
<dbReference type="RefSeq" id="WP_157297343.1">
    <property type="nucleotide sequence ID" value="NZ_JBHTCT010000011.1"/>
</dbReference>
<feature type="region of interest" description="Disordered" evidence="2">
    <location>
        <begin position="113"/>
        <end position="138"/>
    </location>
</feature>
<dbReference type="Gene3D" id="1.10.10.630">
    <property type="entry name" value="DnaD domain-like"/>
    <property type="match status" value="1"/>
</dbReference>
<dbReference type="EMBL" id="JBHTCT010000011">
    <property type="protein sequence ID" value="MFC7364507.1"/>
    <property type="molecule type" value="Genomic_DNA"/>
</dbReference>
<protein>
    <submittedName>
        <fullName evidence="4">DnaD domain protein</fullName>
    </submittedName>
</protein>
<dbReference type="SUPFAM" id="SSF158499">
    <property type="entry name" value="DnaD domain-like"/>
    <property type="match status" value="1"/>
</dbReference>
<evidence type="ECO:0000313" key="5">
    <source>
        <dbReference type="Proteomes" id="UP001596483"/>
    </source>
</evidence>